<proteinExistence type="inferred from homology"/>
<comment type="similarity">
    <text evidence="1">Belongs to the protein-tyrosine phosphatase family.</text>
</comment>
<gene>
    <name evidence="3" type="ORF">GCM10023322_09450</name>
</gene>
<dbReference type="InterPro" id="IPR026893">
    <property type="entry name" value="Tyr/Ser_Pase_IphP-type"/>
</dbReference>
<evidence type="ECO:0000313" key="4">
    <source>
        <dbReference type="Proteomes" id="UP001501570"/>
    </source>
</evidence>
<comment type="caution">
    <text evidence="3">The sequence shown here is derived from an EMBL/GenBank/DDBJ whole genome shotgun (WGS) entry which is preliminary data.</text>
</comment>
<evidence type="ECO:0000256" key="1">
    <source>
        <dbReference type="ARBA" id="ARBA00009580"/>
    </source>
</evidence>
<dbReference type="Pfam" id="PF13350">
    <property type="entry name" value="Y_phosphatase3"/>
    <property type="match status" value="1"/>
</dbReference>
<feature type="chain" id="PRO_5047084718" evidence="2">
    <location>
        <begin position="21"/>
        <end position="350"/>
    </location>
</feature>
<accession>A0ABP9RKC2</accession>
<dbReference type="Proteomes" id="UP001501570">
    <property type="component" value="Unassembled WGS sequence"/>
</dbReference>
<dbReference type="PANTHER" id="PTHR31126">
    <property type="entry name" value="TYROSINE-PROTEIN PHOSPHATASE"/>
    <property type="match status" value="1"/>
</dbReference>
<evidence type="ECO:0000256" key="2">
    <source>
        <dbReference type="SAM" id="SignalP"/>
    </source>
</evidence>
<dbReference type="InterPro" id="IPR029021">
    <property type="entry name" value="Prot-tyrosine_phosphatase-like"/>
</dbReference>
<keyword evidence="2" id="KW-0732">Signal</keyword>
<dbReference type="SUPFAM" id="SSF52799">
    <property type="entry name" value="(Phosphotyrosine protein) phosphatases II"/>
    <property type="match status" value="1"/>
</dbReference>
<reference evidence="4" key="1">
    <citation type="journal article" date="2019" name="Int. J. Syst. Evol. Microbiol.">
        <title>The Global Catalogue of Microorganisms (GCM) 10K type strain sequencing project: providing services to taxonomists for standard genome sequencing and annotation.</title>
        <authorList>
            <consortium name="The Broad Institute Genomics Platform"/>
            <consortium name="The Broad Institute Genome Sequencing Center for Infectious Disease"/>
            <person name="Wu L."/>
            <person name="Ma J."/>
        </authorList>
    </citation>
    <scope>NUCLEOTIDE SEQUENCE [LARGE SCALE GENOMIC DNA]</scope>
    <source>
        <strain evidence="4">JCM 18304</strain>
    </source>
</reference>
<evidence type="ECO:0000313" key="3">
    <source>
        <dbReference type="EMBL" id="GAA5179454.1"/>
    </source>
</evidence>
<sequence length="350" mass="36828">MLAIATPAAAAPARSLPLPAAVIPFTSATVTDPAGGTVTVSWSAPQARSVRVYDGTDPAHATHYVGASRGTGKLTVHVPAATREYFRLVPDRGAPLTIGQRSLGLASDPNLRDVGGYRTTSGQWVRDGVLYRSAALSLTPADLKVVNALGLREDADLRTPDEATATPDIVPARAHYDDFNVLGAQGTPAAPITSEADAQQLLIDGERQMVLSDSAQQAYHDLFTTLAHTPGASLYHCSAGKDRTGWATAVLLTLLGVPSDVVMHDYLLSNQYYFDSPSVQSTLAAMPPATAAIYKHVLDVEPAYLQAGLDQVKASYGSMTNYALRGLRLSPATLALLRAKLLTGAPTGRA</sequence>
<dbReference type="Gene3D" id="3.90.190.10">
    <property type="entry name" value="Protein tyrosine phosphatase superfamily"/>
    <property type="match status" value="1"/>
</dbReference>
<feature type="signal peptide" evidence="2">
    <location>
        <begin position="1"/>
        <end position="20"/>
    </location>
</feature>
<keyword evidence="4" id="KW-1185">Reference proteome</keyword>
<dbReference type="PANTHER" id="PTHR31126:SF1">
    <property type="entry name" value="TYROSINE SPECIFIC PROTEIN PHOSPHATASES DOMAIN-CONTAINING PROTEIN"/>
    <property type="match status" value="1"/>
</dbReference>
<protein>
    <submittedName>
        <fullName evidence="3">Tyrosine-protein phosphatase</fullName>
    </submittedName>
</protein>
<name>A0ABP9RKC2_9ACTN</name>
<organism evidence="3 4">
    <name type="scientific">Rugosimonospora acidiphila</name>
    <dbReference type="NCBI Taxonomy" id="556531"/>
    <lineage>
        <taxon>Bacteria</taxon>
        <taxon>Bacillati</taxon>
        <taxon>Actinomycetota</taxon>
        <taxon>Actinomycetes</taxon>
        <taxon>Micromonosporales</taxon>
        <taxon>Micromonosporaceae</taxon>
        <taxon>Rugosimonospora</taxon>
    </lineage>
</organism>
<dbReference type="EMBL" id="BAABJQ010000002">
    <property type="protein sequence ID" value="GAA5179454.1"/>
    <property type="molecule type" value="Genomic_DNA"/>
</dbReference>